<dbReference type="SUPFAM" id="SSF55248">
    <property type="entry name" value="PCD-like"/>
    <property type="match status" value="1"/>
</dbReference>
<evidence type="ECO:0000256" key="3">
    <source>
        <dbReference type="ARBA" id="ARBA00023239"/>
    </source>
</evidence>
<dbReference type="NCBIfam" id="NF002020">
    <property type="entry name" value="PRK00823.1-5"/>
    <property type="match status" value="1"/>
</dbReference>
<name>A0ABV9Z4I2_9HYPH</name>
<proteinExistence type="inferred from homology"/>
<dbReference type="CDD" id="cd00914">
    <property type="entry name" value="PCD_DCoH_subfamily_b"/>
    <property type="match status" value="1"/>
</dbReference>
<comment type="similarity">
    <text evidence="2 4">Belongs to the pterin-4-alpha-carbinolamine dehydratase family.</text>
</comment>
<dbReference type="EMBL" id="JBHSJF010000008">
    <property type="protein sequence ID" value="MFC5069885.1"/>
    <property type="molecule type" value="Genomic_DNA"/>
</dbReference>
<comment type="caution">
    <text evidence="5">The sequence shown here is derived from an EMBL/GenBank/DDBJ whole genome shotgun (WGS) entry which is preliminary data.</text>
</comment>
<dbReference type="EC" id="4.2.1.96" evidence="4"/>
<dbReference type="HAMAP" id="MF_00434">
    <property type="entry name" value="Pterin_4_alpha"/>
    <property type="match status" value="1"/>
</dbReference>
<reference evidence="6" key="1">
    <citation type="journal article" date="2019" name="Int. J. Syst. Evol. Microbiol.">
        <title>The Global Catalogue of Microorganisms (GCM) 10K type strain sequencing project: providing services to taxonomists for standard genome sequencing and annotation.</title>
        <authorList>
            <consortium name="The Broad Institute Genomics Platform"/>
            <consortium name="The Broad Institute Genome Sequencing Center for Infectious Disease"/>
            <person name="Wu L."/>
            <person name="Ma J."/>
        </authorList>
    </citation>
    <scope>NUCLEOTIDE SEQUENCE [LARGE SCALE GENOMIC DNA]</scope>
    <source>
        <strain evidence="6">CGMCC 1.16444</strain>
    </source>
</reference>
<dbReference type="InterPro" id="IPR036428">
    <property type="entry name" value="PCD_sf"/>
</dbReference>
<keyword evidence="3 4" id="KW-0456">Lyase</keyword>
<dbReference type="PANTHER" id="PTHR12599">
    <property type="entry name" value="PTERIN-4-ALPHA-CARBINOLAMINE DEHYDRATASE"/>
    <property type="match status" value="1"/>
</dbReference>
<dbReference type="Proteomes" id="UP001595796">
    <property type="component" value="Unassembled WGS sequence"/>
</dbReference>
<dbReference type="Gene3D" id="3.30.1360.20">
    <property type="entry name" value="Transcriptional coactivator/pterin dehydratase"/>
    <property type="match status" value="1"/>
</dbReference>
<dbReference type="InterPro" id="IPR001533">
    <property type="entry name" value="Pterin_deHydtase"/>
</dbReference>
<dbReference type="RefSeq" id="WP_114957801.1">
    <property type="nucleotide sequence ID" value="NZ_JBHSJF010000008.1"/>
</dbReference>
<accession>A0ABV9Z4I2</accession>
<evidence type="ECO:0000313" key="6">
    <source>
        <dbReference type="Proteomes" id="UP001595796"/>
    </source>
</evidence>
<gene>
    <name evidence="5" type="ORF">ACFPFW_17860</name>
</gene>
<dbReference type="PANTHER" id="PTHR12599:SF0">
    <property type="entry name" value="PTERIN-4-ALPHA-CARBINOLAMINE DEHYDRATASE"/>
    <property type="match status" value="1"/>
</dbReference>
<dbReference type="Pfam" id="PF01329">
    <property type="entry name" value="Pterin_4a"/>
    <property type="match status" value="1"/>
</dbReference>
<evidence type="ECO:0000313" key="5">
    <source>
        <dbReference type="EMBL" id="MFC5069885.1"/>
    </source>
</evidence>
<protein>
    <recommendedName>
        <fullName evidence="4">Putative pterin-4-alpha-carbinolamine dehydratase</fullName>
        <shortName evidence="4">PHS</shortName>
        <ecNumber evidence="4">4.2.1.96</ecNumber>
    </recommendedName>
    <alternativeName>
        <fullName evidence="4">4-alpha-hydroxy-tetrahydropterin dehydratase</fullName>
    </alternativeName>
    <alternativeName>
        <fullName evidence="4">Pterin carbinolamine dehydratase</fullName>
        <shortName evidence="4">PCD</shortName>
    </alternativeName>
</protein>
<evidence type="ECO:0000256" key="2">
    <source>
        <dbReference type="ARBA" id="ARBA00006472"/>
    </source>
</evidence>
<keyword evidence="6" id="KW-1185">Reference proteome</keyword>
<evidence type="ECO:0000256" key="4">
    <source>
        <dbReference type="HAMAP-Rule" id="MF_00434"/>
    </source>
</evidence>
<organism evidence="5 6">
    <name type="scientific">Flaviflagellibacter deserti</name>
    <dbReference type="NCBI Taxonomy" id="2267266"/>
    <lineage>
        <taxon>Bacteria</taxon>
        <taxon>Pseudomonadati</taxon>
        <taxon>Pseudomonadota</taxon>
        <taxon>Alphaproteobacteria</taxon>
        <taxon>Hyphomicrobiales</taxon>
        <taxon>Flaviflagellibacter</taxon>
    </lineage>
</organism>
<dbReference type="NCBIfam" id="NF002018">
    <property type="entry name" value="PRK00823.1-3"/>
    <property type="match status" value="1"/>
</dbReference>
<evidence type="ECO:0000256" key="1">
    <source>
        <dbReference type="ARBA" id="ARBA00001554"/>
    </source>
</evidence>
<sequence length="96" mass="10857">MAILAGDERREALSKLPDWKPVDGRDAIERSFQFKNFSQAFGFMTRVALAAEKMDHHPEWSNVYNKVDILLTSHDVKGLSERDIKLAGIIDRLAGT</sequence>
<comment type="catalytic activity">
    <reaction evidence="1 4">
        <text>(4aS,6R)-4a-hydroxy-L-erythro-5,6,7,8-tetrahydrobiopterin = (6R)-L-erythro-6,7-dihydrobiopterin + H2O</text>
        <dbReference type="Rhea" id="RHEA:11920"/>
        <dbReference type="ChEBI" id="CHEBI:15377"/>
        <dbReference type="ChEBI" id="CHEBI:15642"/>
        <dbReference type="ChEBI" id="CHEBI:43120"/>
        <dbReference type="EC" id="4.2.1.96"/>
    </reaction>
</comment>
<dbReference type="GO" id="GO:0008124">
    <property type="term" value="F:4-alpha-hydroxytetrahydrobiopterin dehydratase activity"/>
    <property type="evidence" value="ECO:0007669"/>
    <property type="project" value="UniProtKB-EC"/>
</dbReference>